<dbReference type="Pfam" id="PF03328">
    <property type="entry name" value="HpcH_HpaI"/>
    <property type="match status" value="1"/>
</dbReference>
<reference evidence="5 6" key="1">
    <citation type="submission" date="2019-05" db="EMBL/GenBank/DDBJ databases">
        <title>Pseudorhodobacter turbinis sp. nov., isolated from the gut of the Korean turban shell.</title>
        <authorList>
            <person name="Jeong Y.-S."/>
            <person name="Kang W.-R."/>
            <person name="Bae J.-W."/>
        </authorList>
    </citation>
    <scope>NUCLEOTIDE SEQUENCE [LARGE SCALE GENOMIC DNA]</scope>
    <source>
        <strain evidence="5 6">S12M18</strain>
        <plasmid evidence="5 6">unnamed1</plasmid>
    </source>
</reference>
<geneLocation type="plasmid" evidence="5 6">
    <name>unnamed1</name>
</geneLocation>
<keyword evidence="2" id="KW-0479">Metal-binding</keyword>
<dbReference type="Gene3D" id="3.20.20.60">
    <property type="entry name" value="Phosphoenolpyruvate-binding domains"/>
    <property type="match status" value="1"/>
</dbReference>
<dbReference type="RefSeq" id="WP_137195176.1">
    <property type="nucleotide sequence ID" value="NZ_CP039965.1"/>
</dbReference>
<evidence type="ECO:0000256" key="1">
    <source>
        <dbReference type="ARBA" id="ARBA00005568"/>
    </source>
</evidence>
<comment type="similarity">
    <text evidence="1">Belongs to the HpcH/HpaI aldolase family.</text>
</comment>
<keyword evidence="3" id="KW-0456">Lyase</keyword>
<protein>
    <submittedName>
        <fullName evidence="5">Aldolase</fullName>
    </submittedName>
</protein>
<dbReference type="Proteomes" id="UP000298631">
    <property type="component" value="Plasmid unnamed1"/>
</dbReference>
<dbReference type="GO" id="GO:0046872">
    <property type="term" value="F:metal ion binding"/>
    <property type="evidence" value="ECO:0007669"/>
    <property type="project" value="UniProtKB-KW"/>
</dbReference>
<dbReference type="InterPro" id="IPR050251">
    <property type="entry name" value="HpcH-HpaI_aldolase"/>
</dbReference>
<evidence type="ECO:0000313" key="6">
    <source>
        <dbReference type="Proteomes" id="UP000298631"/>
    </source>
</evidence>
<dbReference type="InterPro" id="IPR015813">
    <property type="entry name" value="Pyrv/PenolPyrv_kinase-like_dom"/>
</dbReference>
<dbReference type="InterPro" id="IPR005000">
    <property type="entry name" value="Aldolase/citrate-lyase_domain"/>
</dbReference>
<dbReference type="GO" id="GO:0016832">
    <property type="term" value="F:aldehyde-lyase activity"/>
    <property type="evidence" value="ECO:0007669"/>
    <property type="project" value="TreeGrafter"/>
</dbReference>
<proteinExistence type="inferred from homology"/>
<dbReference type="EMBL" id="CP039965">
    <property type="protein sequence ID" value="QCO57381.1"/>
    <property type="molecule type" value="Genomic_DNA"/>
</dbReference>
<evidence type="ECO:0000256" key="3">
    <source>
        <dbReference type="ARBA" id="ARBA00023239"/>
    </source>
</evidence>
<dbReference type="PANTHER" id="PTHR30502:SF0">
    <property type="entry name" value="PHOSPHOENOLPYRUVATE CARBOXYLASE FAMILY PROTEIN"/>
    <property type="match status" value="1"/>
</dbReference>
<accession>A0A4P8EJL9</accession>
<sequence length="261" mass="27095">MAQQVSTLSLREKIAQGTLMKGSFVKMAGPSSVEIMGAVGFDFVVIDLEHGVFGNAATDTSLLAAKAAGIAAVIRVPSFEGDSIATALDAGATGILAPHISSVADANALVGKCRYRGGRRGFSGVTRAGNYGGNRMWEHIDAADAAIGVIAMIEDPEALLVIDEILAVEGLDAVFVGRGDLTVAFNAPSRDSTCVVNAVDRILAAAKQHGKAVWLMVESAEEAADFAAKGASSFIISSDQSVLYRNCAKISKEFDSLVSQD</sequence>
<feature type="domain" description="HpcH/HpaI aldolase/citrate lyase" evidence="4">
    <location>
        <begin position="23"/>
        <end position="236"/>
    </location>
</feature>
<dbReference type="AlphaFoldDB" id="A0A4P8EJL9"/>
<evidence type="ECO:0000313" key="5">
    <source>
        <dbReference type="EMBL" id="QCO57381.1"/>
    </source>
</evidence>
<gene>
    <name evidence="5" type="ORF">EOK75_16810</name>
</gene>
<evidence type="ECO:0000256" key="2">
    <source>
        <dbReference type="ARBA" id="ARBA00022723"/>
    </source>
</evidence>
<keyword evidence="5" id="KW-0614">Plasmid</keyword>
<organism evidence="5 6">
    <name type="scientific">Pseudorhodobacter turbinis</name>
    <dbReference type="NCBI Taxonomy" id="2500533"/>
    <lineage>
        <taxon>Bacteria</taxon>
        <taxon>Pseudomonadati</taxon>
        <taxon>Pseudomonadota</taxon>
        <taxon>Alphaproteobacteria</taxon>
        <taxon>Rhodobacterales</taxon>
        <taxon>Paracoccaceae</taxon>
        <taxon>Pseudorhodobacter</taxon>
    </lineage>
</organism>
<dbReference type="OrthoDB" id="9802624at2"/>
<dbReference type="PANTHER" id="PTHR30502">
    <property type="entry name" value="2-KETO-3-DEOXY-L-RHAMNONATE ALDOLASE"/>
    <property type="match status" value="1"/>
</dbReference>
<keyword evidence="6" id="KW-1185">Reference proteome</keyword>
<name>A0A4P8EJL9_9RHOB</name>
<evidence type="ECO:0000259" key="4">
    <source>
        <dbReference type="Pfam" id="PF03328"/>
    </source>
</evidence>
<dbReference type="SUPFAM" id="SSF51621">
    <property type="entry name" value="Phosphoenolpyruvate/pyruvate domain"/>
    <property type="match status" value="1"/>
</dbReference>
<dbReference type="GO" id="GO:0005737">
    <property type="term" value="C:cytoplasm"/>
    <property type="evidence" value="ECO:0007669"/>
    <property type="project" value="TreeGrafter"/>
</dbReference>
<dbReference type="InterPro" id="IPR040442">
    <property type="entry name" value="Pyrv_kinase-like_dom_sf"/>
</dbReference>
<dbReference type="KEGG" id="pseb:EOK75_16810"/>